<feature type="compositionally biased region" description="Polar residues" evidence="1">
    <location>
        <begin position="494"/>
        <end position="503"/>
    </location>
</feature>
<gene>
    <name evidence="3" type="ORF">DARMORV10_A06P45730.1</name>
</gene>
<feature type="compositionally biased region" description="Basic and acidic residues" evidence="1">
    <location>
        <begin position="231"/>
        <end position="247"/>
    </location>
</feature>
<dbReference type="PANTHER" id="PTHR31704:SF43">
    <property type="entry name" value="HEAT SHOCK PROTEIN"/>
    <property type="match status" value="1"/>
</dbReference>
<dbReference type="InterPro" id="IPR024752">
    <property type="entry name" value="Myb/SANT-like_dom"/>
</dbReference>
<feature type="domain" description="Myb/SANT-like" evidence="2">
    <location>
        <begin position="32"/>
        <end position="125"/>
    </location>
</feature>
<feature type="compositionally biased region" description="Acidic residues" evidence="1">
    <location>
        <begin position="182"/>
        <end position="191"/>
    </location>
</feature>
<accession>A0A816SU11</accession>
<sequence>MSGRRHGNTNPVGQRNSNVHNETSSRNASRFKWTYEQEKTLIELYDQAISMNDYTLKDPTVLGREHMVDNFNRAFNLNINYAFFKNKLDDFKKAYKKWKFLMTSTGITVNPETSMIYASDEWWEARESGCKITRSFKRQPPPFWDVMVRCFVLHDVYSQPQQSSRQRRQQILTEGIEEDDLFDFSDNDGDDIPQHNVPQTQENEEIYRVNLNADTLPSHEYTQESTRLPSRRGEERTRRGGRSERTGGRGSTSQTSARNSGTNVGSTSRGHRRRQSFETTIQDTINGYKEFQRQSLQQLCPGAFDKDDYDEFKKAEQIFLALELPKFTKFYWACINALKELVFWRKYFIDIARSNDEDKLQLLEAMTGVSRNNEDVPKQLGSGQLFGRNNFQNLGAPPTTQQWGTPPNVQHWGTPPNMRHSGNTTKFGNQGGSPLNTQRNYSEGASIDSSPKVHQSPSTSIGFTNYFEPGNTSQRPRRGGLFNIWRTTEEPNEENQSGSGDEE</sequence>
<feature type="compositionally biased region" description="Polar residues" evidence="1">
    <location>
        <begin position="8"/>
        <end position="25"/>
    </location>
</feature>
<proteinExistence type="predicted"/>
<dbReference type="Proteomes" id="UP001295469">
    <property type="component" value="Chromosome A06"/>
</dbReference>
<dbReference type="EMBL" id="HG994360">
    <property type="protein sequence ID" value="CAF2091128.1"/>
    <property type="molecule type" value="Genomic_DNA"/>
</dbReference>
<feature type="compositionally biased region" description="Polar residues" evidence="1">
    <location>
        <begin position="254"/>
        <end position="268"/>
    </location>
</feature>
<feature type="region of interest" description="Disordered" evidence="1">
    <location>
        <begin position="182"/>
        <end position="276"/>
    </location>
</feature>
<dbReference type="AlphaFoldDB" id="A0A816SU11"/>
<dbReference type="PANTHER" id="PTHR31704">
    <property type="entry name" value="MYB/SANT-LIKE DNA-BINDING DOMAIN PROTEIN-RELATED"/>
    <property type="match status" value="1"/>
</dbReference>
<name>A0A816SU11_BRANA</name>
<feature type="region of interest" description="Disordered" evidence="1">
    <location>
        <begin position="413"/>
        <end position="503"/>
    </location>
</feature>
<organism evidence="3">
    <name type="scientific">Brassica napus</name>
    <name type="common">Rape</name>
    <dbReference type="NCBI Taxonomy" id="3708"/>
    <lineage>
        <taxon>Eukaryota</taxon>
        <taxon>Viridiplantae</taxon>
        <taxon>Streptophyta</taxon>
        <taxon>Embryophyta</taxon>
        <taxon>Tracheophyta</taxon>
        <taxon>Spermatophyta</taxon>
        <taxon>Magnoliopsida</taxon>
        <taxon>eudicotyledons</taxon>
        <taxon>Gunneridae</taxon>
        <taxon>Pentapetalae</taxon>
        <taxon>rosids</taxon>
        <taxon>malvids</taxon>
        <taxon>Brassicales</taxon>
        <taxon>Brassicaceae</taxon>
        <taxon>Brassiceae</taxon>
        <taxon>Brassica</taxon>
    </lineage>
</organism>
<evidence type="ECO:0000313" key="3">
    <source>
        <dbReference type="EMBL" id="CAF2091128.1"/>
    </source>
</evidence>
<evidence type="ECO:0000259" key="2">
    <source>
        <dbReference type="Pfam" id="PF12776"/>
    </source>
</evidence>
<feature type="region of interest" description="Disordered" evidence="1">
    <location>
        <begin position="1"/>
        <end position="25"/>
    </location>
</feature>
<reference evidence="3" key="1">
    <citation type="submission" date="2021-01" db="EMBL/GenBank/DDBJ databases">
        <authorList>
            <consortium name="Genoscope - CEA"/>
            <person name="William W."/>
        </authorList>
    </citation>
    <scope>NUCLEOTIDE SEQUENCE</scope>
</reference>
<dbReference type="Pfam" id="PF12776">
    <property type="entry name" value="Myb_DNA-bind_3"/>
    <property type="match status" value="1"/>
</dbReference>
<protein>
    <submittedName>
        <fullName evidence="3">(rape) hypothetical protein</fullName>
    </submittedName>
</protein>
<feature type="compositionally biased region" description="Polar residues" evidence="1">
    <location>
        <begin position="420"/>
        <end position="463"/>
    </location>
</feature>
<evidence type="ECO:0000256" key="1">
    <source>
        <dbReference type="SAM" id="MobiDB-lite"/>
    </source>
</evidence>